<dbReference type="InterPro" id="IPR020288">
    <property type="entry name" value="Sheath_initiator"/>
</dbReference>
<evidence type="ECO:0000313" key="1">
    <source>
        <dbReference type="EMBL" id="MCY9546773.1"/>
    </source>
</evidence>
<keyword evidence="2" id="KW-1185">Reference proteome</keyword>
<dbReference type="Gene3D" id="3.10.450.40">
    <property type="match status" value="1"/>
</dbReference>
<evidence type="ECO:0000313" key="2">
    <source>
        <dbReference type="Proteomes" id="UP001527052"/>
    </source>
</evidence>
<gene>
    <name evidence="1" type="ORF">M5W82_07380</name>
</gene>
<sequence length="146" mass="16582">MSLTPIEYEILAEEEDGLDLESEALPEIETSKTWRIDLENGRIGTFIDGNEAIRQYIRKVLITARNRYLIYDDTYGEELHDLIGQNLTKALMDVEIPRVVRDAIEGDDRIEEVSDVTVMQYNSDSILIAVTVITATGLFITEEVTL</sequence>
<organism evidence="1 2">
    <name type="scientific">Lysinibacillus xylanilyticus</name>
    <dbReference type="NCBI Taxonomy" id="582475"/>
    <lineage>
        <taxon>Bacteria</taxon>
        <taxon>Bacillati</taxon>
        <taxon>Bacillota</taxon>
        <taxon>Bacilli</taxon>
        <taxon>Bacillales</taxon>
        <taxon>Bacillaceae</taxon>
        <taxon>Lysinibacillus</taxon>
    </lineage>
</organism>
<reference evidence="1 2" key="1">
    <citation type="submission" date="2022-05" db="EMBL/GenBank/DDBJ databases">
        <title>Genome Sequencing of Bee-Associated Microbes.</title>
        <authorList>
            <person name="Dunlap C."/>
        </authorList>
    </citation>
    <scope>NUCLEOTIDE SEQUENCE [LARGE SCALE GENOMIC DNA]</scope>
    <source>
        <strain evidence="1 2">NRRL BD-083</strain>
    </source>
</reference>
<comment type="caution">
    <text evidence="1">The sequence shown here is derived from an EMBL/GenBank/DDBJ whole genome shotgun (WGS) entry which is preliminary data.</text>
</comment>
<dbReference type="Proteomes" id="UP001527052">
    <property type="component" value="Unassembled WGS sequence"/>
</dbReference>
<dbReference type="Pfam" id="PF10934">
    <property type="entry name" value="Sheath_initiator"/>
    <property type="match status" value="1"/>
</dbReference>
<dbReference type="RefSeq" id="WP_268636960.1">
    <property type="nucleotide sequence ID" value="NZ_JAMDLZ010000012.1"/>
</dbReference>
<dbReference type="SUPFAM" id="SSF160719">
    <property type="entry name" value="gpW/gp25-like"/>
    <property type="match status" value="1"/>
</dbReference>
<dbReference type="EMBL" id="JAMDLZ010000012">
    <property type="protein sequence ID" value="MCY9546773.1"/>
    <property type="molecule type" value="Genomic_DNA"/>
</dbReference>
<proteinExistence type="predicted"/>
<accession>A0ABT4EMM3</accession>
<protein>
    <submittedName>
        <fullName evidence="1">DUF2634 domain-containing protein</fullName>
    </submittedName>
</protein>
<name>A0ABT4EMM3_9BACI</name>